<evidence type="ECO:0000313" key="3">
    <source>
        <dbReference type="EMBL" id="MBK9983549.1"/>
    </source>
</evidence>
<dbReference type="EMBL" id="JADKGY010000020">
    <property type="protein sequence ID" value="MBK9983549.1"/>
    <property type="molecule type" value="Genomic_DNA"/>
</dbReference>
<dbReference type="NCBIfam" id="TIGR04183">
    <property type="entry name" value="Por_Secre_tail"/>
    <property type="match status" value="1"/>
</dbReference>
<sequence>MKKIYIFLSFTLISAVALAQNNPGFYQFRLVSPGGEPNTFRIQVRAISTDIPTTGSFCSDAGFRIHWNTAAITSINMDQPTSYGASLNEQAAVAGAGNNKTQAVGFCASCNFFLNPINWVQNQWVNLGTMFINGTGSAADFDILPFDGQFPNFGNDFTDYTPAINIALPLNLISFRTEKSGTKDALISWVTTNEENTSHFIVERSFDKKSWTKVGSVTAAGYSLGIQQYSYTDIGVYNGRDNKLTAFYRLQMVDLDSKFKTSPIESVIFGNSGTTGREFVVYPNPSSDGIQIEWDANLIDQPTSLEFFDVEGKLVYSQKVSENTNQEYIDFGHTNIMPGLYLLRILNGQEPLDFKQIVVGQR</sequence>
<evidence type="ECO:0000259" key="2">
    <source>
        <dbReference type="Pfam" id="PF18962"/>
    </source>
</evidence>
<dbReference type="AlphaFoldDB" id="A0A9D7SWN8"/>
<accession>A0A9D7SWN8</accession>
<evidence type="ECO:0000313" key="4">
    <source>
        <dbReference type="Proteomes" id="UP000808337"/>
    </source>
</evidence>
<proteinExistence type="predicted"/>
<feature type="domain" description="Secretion system C-terminal sorting" evidence="2">
    <location>
        <begin position="281"/>
        <end position="356"/>
    </location>
</feature>
<comment type="caution">
    <text evidence="3">The sequence shown here is derived from an EMBL/GenBank/DDBJ whole genome shotgun (WGS) entry which is preliminary data.</text>
</comment>
<evidence type="ECO:0000256" key="1">
    <source>
        <dbReference type="SAM" id="SignalP"/>
    </source>
</evidence>
<name>A0A9D7SWN8_9BACT</name>
<keyword evidence="1" id="KW-0732">Signal</keyword>
<feature type="signal peptide" evidence="1">
    <location>
        <begin position="1"/>
        <end position="19"/>
    </location>
</feature>
<protein>
    <submittedName>
        <fullName evidence="3">T9SS type A sorting domain-containing protein</fullName>
    </submittedName>
</protein>
<dbReference type="Pfam" id="PF18962">
    <property type="entry name" value="Por_Secre_tail"/>
    <property type="match status" value="1"/>
</dbReference>
<dbReference type="Proteomes" id="UP000808337">
    <property type="component" value="Unassembled WGS sequence"/>
</dbReference>
<reference evidence="3 4" key="1">
    <citation type="submission" date="2020-10" db="EMBL/GenBank/DDBJ databases">
        <title>Connecting structure to function with the recovery of over 1000 high-quality activated sludge metagenome-assembled genomes encoding full-length rRNA genes using long-read sequencing.</title>
        <authorList>
            <person name="Singleton C.M."/>
            <person name="Petriglieri F."/>
            <person name="Kristensen J.M."/>
            <person name="Kirkegaard R.H."/>
            <person name="Michaelsen T.Y."/>
            <person name="Andersen M.H."/>
            <person name="Karst S.M."/>
            <person name="Dueholm M.S."/>
            <person name="Nielsen P.H."/>
            <person name="Albertsen M."/>
        </authorList>
    </citation>
    <scope>NUCLEOTIDE SEQUENCE [LARGE SCALE GENOMIC DNA]</scope>
    <source>
        <strain evidence="3">Ribe_18-Q3-R11-54_MAXAC.273</strain>
    </source>
</reference>
<gene>
    <name evidence="3" type="ORF">IPP15_14380</name>
</gene>
<feature type="chain" id="PRO_5039161016" evidence="1">
    <location>
        <begin position="20"/>
        <end position="362"/>
    </location>
</feature>
<organism evidence="3 4">
    <name type="scientific">Candidatus Opimibacter skivensis</name>
    <dbReference type="NCBI Taxonomy" id="2982028"/>
    <lineage>
        <taxon>Bacteria</taxon>
        <taxon>Pseudomonadati</taxon>
        <taxon>Bacteroidota</taxon>
        <taxon>Saprospiria</taxon>
        <taxon>Saprospirales</taxon>
        <taxon>Saprospiraceae</taxon>
        <taxon>Candidatus Opimibacter</taxon>
    </lineage>
</organism>
<dbReference type="InterPro" id="IPR026444">
    <property type="entry name" value="Secre_tail"/>
</dbReference>